<protein>
    <submittedName>
        <fullName evidence="3">Nucleoprotein</fullName>
    </submittedName>
</protein>
<dbReference type="WBParaSite" id="HPBE_0000457601-mRNA-1">
    <property type="protein sequence ID" value="HPBE_0000457601-mRNA-1"/>
    <property type="gene ID" value="HPBE_0000457601"/>
</dbReference>
<reference evidence="3" key="2">
    <citation type="submission" date="2019-09" db="UniProtKB">
        <authorList>
            <consortium name="WormBaseParasite"/>
        </authorList>
    </citation>
    <scope>IDENTIFICATION</scope>
</reference>
<evidence type="ECO:0000313" key="2">
    <source>
        <dbReference type="Proteomes" id="UP000050761"/>
    </source>
</evidence>
<gene>
    <name evidence="1" type="ORF">HPBE_LOCUS4577</name>
</gene>
<evidence type="ECO:0000313" key="1">
    <source>
        <dbReference type="EMBL" id="VDO61689.1"/>
    </source>
</evidence>
<sequence>MSSTDTIEDPHAIDMTTIINQANFSIDEFFFQFNKITKKAWAEEVTSDLVQPHCCFVQIKACEFITDMGLLCTVFIRRGSDINKIIRKTASPGKETLQRLQDFLTIVKPGKQQKEMVTRTTVTLPRIAAIFPFLSAISVMQVPSDLISMICRDWGLPLWAATPSLMSMIATADSYYILAHIAMSYSFIYNYALAKYSHSQNKTFPEPDETTIWNIIHASFTTEYMKTSVRITALWRTGILREETASQTVRTSYPKVYGTHFLNGVYYHLKPMIKLKSRDPLMFDKLLLKFPGGGFTDEEKPEYLKF</sequence>
<accession>A0A3P7X6S3</accession>
<reference evidence="1 2" key="1">
    <citation type="submission" date="2018-11" db="EMBL/GenBank/DDBJ databases">
        <authorList>
            <consortium name="Pathogen Informatics"/>
        </authorList>
    </citation>
    <scope>NUCLEOTIDE SEQUENCE [LARGE SCALE GENOMIC DNA]</scope>
</reference>
<accession>A0A183FE30</accession>
<name>A0A183FE30_HELPZ</name>
<proteinExistence type="predicted"/>
<dbReference type="EMBL" id="UZAH01025332">
    <property type="protein sequence ID" value="VDO61689.1"/>
    <property type="molecule type" value="Genomic_DNA"/>
</dbReference>
<dbReference type="AlphaFoldDB" id="A0A183FE30"/>
<dbReference type="Proteomes" id="UP000050761">
    <property type="component" value="Unassembled WGS sequence"/>
</dbReference>
<evidence type="ECO:0000313" key="3">
    <source>
        <dbReference type="WBParaSite" id="HPBE_0000457601-mRNA-1"/>
    </source>
</evidence>
<organism evidence="2 3">
    <name type="scientific">Heligmosomoides polygyrus</name>
    <name type="common">Parasitic roundworm</name>
    <dbReference type="NCBI Taxonomy" id="6339"/>
    <lineage>
        <taxon>Eukaryota</taxon>
        <taxon>Metazoa</taxon>
        <taxon>Ecdysozoa</taxon>
        <taxon>Nematoda</taxon>
        <taxon>Chromadorea</taxon>
        <taxon>Rhabditida</taxon>
        <taxon>Rhabditina</taxon>
        <taxon>Rhabditomorpha</taxon>
        <taxon>Strongyloidea</taxon>
        <taxon>Heligmosomidae</taxon>
        <taxon>Heligmosomoides</taxon>
    </lineage>
</organism>
<dbReference type="OrthoDB" id="7438165at2759"/>
<keyword evidence="2" id="KW-1185">Reference proteome</keyword>